<feature type="compositionally biased region" description="Polar residues" evidence="1">
    <location>
        <begin position="39"/>
        <end position="50"/>
    </location>
</feature>
<name>A0AAN6WN68_9PEZI</name>
<feature type="compositionally biased region" description="Pro residues" evidence="1">
    <location>
        <begin position="265"/>
        <end position="282"/>
    </location>
</feature>
<dbReference type="AlphaFoldDB" id="A0AAN6WN68"/>
<reference evidence="2" key="1">
    <citation type="journal article" date="2023" name="Mol. Phylogenet. Evol.">
        <title>Genome-scale phylogeny and comparative genomics of the fungal order Sordariales.</title>
        <authorList>
            <person name="Hensen N."/>
            <person name="Bonometti L."/>
            <person name="Westerberg I."/>
            <person name="Brannstrom I.O."/>
            <person name="Guillou S."/>
            <person name="Cros-Aarteil S."/>
            <person name="Calhoun S."/>
            <person name="Haridas S."/>
            <person name="Kuo A."/>
            <person name="Mondo S."/>
            <person name="Pangilinan J."/>
            <person name="Riley R."/>
            <person name="LaButti K."/>
            <person name="Andreopoulos B."/>
            <person name="Lipzen A."/>
            <person name="Chen C."/>
            <person name="Yan M."/>
            <person name="Daum C."/>
            <person name="Ng V."/>
            <person name="Clum A."/>
            <person name="Steindorff A."/>
            <person name="Ohm R.A."/>
            <person name="Martin F."/>
            <person name="Silar P."/>
            <person name="Natvig D.O."/>
            <person name="Lalanne C."/>
            <person name="Gautier V."/>
            <person name="Ament-Velasquez S.L."/>
            <person name="Kruys A."/>
            <person name="Hutchinson M.I."/>
            <person name="Powell A.J."/>
            <person name="Barry K."/>
            <person name="Miller A.N."/>
            <person name="Grigoriev I.V."/>
            <person name="Debuchy R."/>
            <person name="Gladieux P."/>
            <person name="Hiltunen Thoren M."/>
            <person name="Johannesson H."/>
        </authorList>
    </citation>
    <scope>NUCLEOTIDE SEQUENCE</scope>
    <source>
        <strain evidence="2">PSN309</strain>
    </source>
</reference>
<feature type="compositionally biased region" description="Low complexity" evidence="1">
    <location>
        <begin position="26"/>
        <end position="38"/>
    </location>
</feature>
<gene>
    <name evidence="2" type="ORF">QBC35DRAFT_478236</name>
</gene>
<feature type="region of interest" description="Disordered" evidence="1">
    <location>
        <begin position="1"/>
        <end position="50"/>
    </location>
</feature>
<sequence>MSFLDADDGELPPTYTEAVTSPGRPLATALTGTSTTSSNDAPSSVRLPSSITGTLTSPLTNHLRSLPARMSRAQQTRATEQASKDLDLITLLVPHIEAFLSDLGDRERIPPSAELTLVPAVALPSGWIMTGAAERRKEGEVVKVLKINFALQKTESSTPQGEKGGAPGRYEHEETYNDDGDDTESSRQKEPGFDEWGRFDCEETDSTGSDETKWLWFKDEGMARRLATYLRPEPNLERKHVQAVVVEKKEQKSLFKGWGKKKEPAPTPGLPGPLSPASPGAPPMENEDKVKMTVRAREVTFRKENDFGVWEGRSGFGIVVTVRISS</sequence>
<evidence type="ECO:0000313" key="2">
    <source>
        <dbReference type="EMBL" id="KAK4183357.1"/>
    </source>
</evidence>
<evidence type="ECO:0000256" key="1">
    <source>
        <dbReference type="SAM" id="MobiDB-lite"/>
    </source>
</evidence>
<feature type="compositionally biased region" description="Basic and acidic residues" evidence="1">
    <location>
        <begin position="184"/>
        <end position="201"/>
    </location>
</feature>
<feature type="region of interest" description="Disordered" evidence="1">
    <location>
        <begin position="153"/>
        <end position="208"/>
    </location>
</feature>
<dbReference type="Proteomes" id="UP001302126">
    <property type="component" value="Unassembled WGS sequence"/>
</dbReference>
<accession>A0AAN6WN68</accession>
<keyword evidence="3" id="KW-1185">Reference proteome</keyword>
<reference evidence="2" key="2">
    <citation type="submission" date="2023-05" db="EMBL/GenBank/DDBJ databases">
        <authorList>
            <consortium name="Lawrence Berkeley National Laboratory"/>
            <person name="Steindorff A."/>
            <person name="Hensen N."/>
            <person name="Bonometti L."/>
            <person name="Westerberg I."/>
            <person name="Brannstrom I.O."/>
            <person name="Guillou S."/>
            <person name="Cros-Aarteil S."/>
            <person name="Calhoun S."/>
            <person name="Haridas S."/>
            <person name="Kuo A."/>
            <person name="Mondo S."/>
            <person name="Pangilinan J."/>
            <person name="Riley R."/>
            <person name="Labutti K."/>
            <person name="Andreopoulos B."/>
            <person name="Lipzen A."/>
            <person name="Chen C."/>
            <person name="Yanf M."/>
            <person name="Daum C."/>
            <person name="Ng V."/>
            <person name="Clum A."/>
            <person name="Ohm R."/>
            <person name="Martin F."/>
            <person name="Silar P."/>
            <person name="Natvig D."/>
            <person name="Lalanne C."/>
            <person name="Gautier V."/>
            <person name="Ament-Velasquez S.L."/>
            <person name="Kruys A."/>
            <person name="Hutchinson M.I."/>
            <person name="Powell A.J."/>
            <person name="Barry K."/>
            <person name="Miller A.N."/>
            <person name="Grigoriev I.V."/>
            <person name="Debuchy R."/>
            <person name="Gladieux P."/>
            <person name="Thoren M.H."/>
            <person name="Johannesson H."/>
        </authorList>
    </citation>
    <scope>NUCLEOTIDE SEQUENCE</scope>
    <source>
        <strain evidence="2">PSN309</strain>
    </source>
</reference>
<comment type="caution">
    <text evidence="2">The sequence shown here is derived from an EMBL/GenBank/DDBJ whole genome shotgun (WGS) entry which is preliminary data.</text>
</comment>
<evidence type="ECO:0000313" key="3">
    <source>
        <dbReference type="Proteomes" id="UP001302126"/>
    </source>
</evidence>
<protein>
    <submittedName>
        <fullName evidence="2">Uncharacterized protein</fullName>
    </submittedName>
</protein>
<feature type="compositionally biased region" description="Acidic residues" evidence="1">
    <location>
        <begin position="1"/>
        <end position="10"/>
    </location>
</feature>
<proteinExistence type="predicted"/>
<dbReference type="EMBL" id="MU864555">
    <property type="protein sequence ID" value="KAK4183357.1"/>
    <property type="molecule type" value="Genomic_DNA"/>
</dbReference>
<feature type="region of interest" description="Disordered" evidence="1">
    <location>
        <begin position="255"/>
        <end position="286"/>
    </location>
</feature>
<organism evidence="2 3">
    <name type="scientific">Podospora australis</name>
    <dbReference type="NCBI Taxonomy" id="1536484"/>
    <lineage>
        <taxon>Eukaryota</taxon>
        <taxon>Fungi</taxon>
        <taxon>Dikarya</taxon>
        <taxon>Ascomycota</taxon>
        <taxon>Pezizomycotina</taxon>
        <taxon>Sordariomycetes</taxon>
        <taxon>Sordariomycetidae</taxon>
        <taxon>Sordariales</taxon>
        <taxon>Podosporaceae</taxon>
        <taxon>Podospora</taxon>
    </lineage>
</organism>